<dbReference type="PANTHER" id="PTHR47186:SF49">
    <property type="entry name" value="NB-ARC DOMAIN-CONTAINING PROTEIN"/>
    <property type="match status" value="1"/>
</dbReference>
<dbReference type="Pfam" id="PF23598">
    <property type="entry name" value="LRR_14"/>
    <property type="match status" value="1"/>
</dbReference>
<protein>
    <submittedName>
        <fullName evidence="6">Uncharacterized protein</fullName>
    </submittedName>
</protein>
<dbReference type="Proteomes" id="UP001210211">
    <property type="component" value="Unassembled WGS sequence"/>
</dbReference>
<dbReference type="FunFam" id="1.10.10.10:FF:000322">
    <property type="entry name" value="Probable disease resistance protein At1g63360"/>
    <property type="match status" value="1"/>
</dbReference>
<dbReference type="InterPro" id="IPR032675">
    <property type="entry name" value="LRR_dom_sf"/>
</dbReference>
<dbReference type="SUPFAM" id="SSF52058">
    <property type="entry name" value="L domain-like"/>
    <property type="match status" value="1"/>
</dbReference>
<dbReference type="GO" id="GO:0002758">
    <property type="term" value="P:innate immune response-activating signaling pathway"/>
    <property type="evidence" value="ECO:0007669"/>
    <property type="project" value="UniProtKB-ARBA"/>
</dbReference>
<keyword evidence="1" id="KW-0677">Repeat</keyword>
<dbReference type="InterPro" id="IPR058922">
    <property type="entry name" value="WHD_DRP"/>
</dbReference>
<keyword evidence="7" id="KW-1185">Reference proteome</keyword>
<evidence type="ECO:0000256" key="1">
    <source>
        <dbReference type="ARBA" id="ARBA00022737"/>
    </source>
</evidence>
<feature type="coiled-coil region" evidence="3">
    <location>
        <begin position="281"/>
        <end position="315"/>
    </location>
</feature>
<proteinExistence type="predicted"/>
<evidence type="ECO:0000313" key="6">
    <source>
        <dbReference type="EMBL" id="KAJ3685005.1"/>
    </source>
</evidence>
<gene>
    <name evidence="6" type="ORF">LUZ61_014169</name>
</gene>
<dbReference type="Pfam" id="PF23559">
    <property type="entry name" value="WHD_DRP"/>
    <property type="match status" value="1"/>
</dbReference>
<feature type="domain" description="Disease resistance protein winged helix" evidence="4">
    <location>
        <begin position="29"/>
        <end position="98"/>
    </location>
</feature>
<reference evidence="6 7" key="1">
    <citation type="journal article" date="2022" name="Cell">
        <title>Repeat-based holocentromeres influence genome architecture and karyotype evolution.</title>
        <authorList>
            <person name="Hofstatter P.G."/>
            <person name="Thangavel G."/>
            <person name="Lux T."/>
            <person name="Neumann P."/>
            <person name="Vondrak T."/>
            <person name="Novak P."/>
            <person name="Zhang M."/>
            <person name="Costa L."/>
            <person name="Castellani M."/>
            <person name="Scott A."/>
            <person name="Toegelov H."/>
            <person name="Fuchs J."/>
            <person name="Mata-Sucre Y."/>
            <person name="Dias Y."/>
            <person name="Vanzela A.L.L."/>
            <person name="Huettel B."/>
            <person name="Almeida C.C.S."/>
            <person name="Simkova H."/>
            <person name="Souza G."/>
            <person name="Pedrosa-Harand A."/>
            <person name="Macas J."/>
            <person name="Mayer K.F.X."/>
            <person name="Houben A."/>
            <person name="Marques A."/>
        </authorList>
    </citation>
    <scope>NUCLEOTIDE SEQUENCE [LARGE SCALE GENOMIC DNA]</scope>
    <source>
        <strain evidence="6">RhyTen1mFocal</strain>
    </source>
</reference>
<dbReference type="GO" id="GO:0042742">
    <property type="term" value="P:defense response to bacterium"/>
    <property type="evidence" value="ECO:0007669"/>
    <property type="project" value="UniProtKB-ARBA"/>
</dbReference>
<accession>A0AAD5WAP8</accession>
<evidence type="ECO:0000256" key="3">
    <source>
        <dbReference type="SAM" id="Coils"/>
    </source>
</evidence>
<dbReference type="GO" id="GO:0009626">
    <property type="term" value="P:plant-type hypersensitive response"/>
    <property type="evidence" value="ECO:0007669"/>
    <property type="project" value="UniProtKB-ARBA"/>
</dbReference>
<keyword evidence="2" id="KW-0611">Plant defense</keyword>
<comment type="caution">
    <text evidence="6">The sequence shown here is derived from an EMBL/GenBank/DDBJ whole genome shotgun (WGS) entry which is preliminary data.</text>
</comment>
<dbReference type="InterPro" id="IPR055414">
    <property type="entry name" value="LRR_R13L4/SHOC2-like"/>
</dbReference>
<evidence type="ECO:0000256" key="2">
    <source>
        <dbReference type="ARBA" id="ARBA00022821"/>
    </source>
</evidence>
<feature type="domain" description="Disease resistance R13L4/SHOC-2-like LRR" evidence="5">
    <location>
        <begin position="161"/>
        <end position="480"/>
    </location>
</feature>
<sequence>MSSDFNRAFHLSYDDLPPHLKQCFIFCSLYPEDYKFDEKELVYLWLAEGFLCAEGTLSFRELGRDCYNELILRNLLEVVPWYFNRSVCKMHDLLRSFAGYLGKGENLTTIENKLSYKSESLLKLRRLSIEQTTMNLDFFKKEKSLRTLLLINNRMGDALSNMLLSFSHLRIINLNCSNITSLSDSFCDLVHLRYLDLRGSKLQSLPNSIGNLRRLVYLCLGRCQQLSHVPSSIFDLLDLRYLSFYNAKVMVFPMGLRKLEKLVELHGFKPYNNNSNGFSSLEDLGTLYQIVELDLNNLEKALDVTAAKRANFKDKVHLKSLIFSYTPNQRPQVPTIEDKKLAEDVLNELCPPSSLEFLTIEGYFGHQFPNWLHVDTEPSNLKYLRYLDLTKCECFSKLPSLGQLPNLDILQIKGAISVTKIGREFLLGDSKNHIGKEVTPSSIVPFAQLNELTFEGMSNWVEWLWEEDQPAMPKLKQLFIECCPKLISLPMGLLHHATSLEGLQIIAADHIRYVENLPLVQRLSVFENPNLERMSNLPSLSLIQIRNCPNLKILENLKPFHRMELRDLQMETLPEYLITTMPEKLTIWCNNELLVKITSQGIGGTEWKKFEHIHVVKIYSKGRSLYAEYRKSPFSFTTNADQQNQSN</sequence>
<keyword evidence="3" id="KW-0175">Coiled coil</keyword>
<dbReference type="InterPro" id="IPR036388">
    <property type="entry name" value="WH-like_DNA-bd_sf"/>
</dbReference>
<evidence type="ECO:0000259" key="5">
    <source>
        <dbReference type="Pfam" id="PF23598"/>
    </source>
</evidence>
<dbReference type="AlphaFoldDB" id="A0AAD5WAP8"/>
<dbReference type="Gene3D" id="1.10.10.10">
    <property type="entry name" value="Winged helix-like DNA-binding domain superfamily/Winged helix DNA-binding domain"/>
    <property type="match status" value="1"/>
</dbReference>
<evidence type="ECO:0000313" key="7">
    <source>
        <dbReference type="Proteomes" id="UP001210211"/>
    </source>
</evidence>
<dbReference type="EMBL" id="JAMRDG010000002">
    <property type="protein sequence ID" value="KAJ3685005.1"/>
    <property type="molecule type" value="Genomic_DNA"/>
</dbReference>
<dbReference type="Gene3D" id="3.80.10.10">
    <property type="entry name" value="Ribonuclease Inhibitor"/>
    <property type="match status" value="1"/>
</dbReference>
<name>A0AAD5WAP8_9POAL</name>
<dbReference type="PANTHER" id="PTHR47186">
    <property type="entry name" value="LEUCINE-RICH REPEAT-CONTAINING PROTEIN 57"/>
    <property type="match status" value="1"/>
</dbReference>
<organism evidence="6 7">
    <name type="scientific">Rhynchospora tenuis</name>
    <dbReference type="NCBI Taxonomy" id="198213"/>
    <lineage>
        <taxon>Eukaryota</taxon>
        <taxon>Viridiplantae</taxon>
        <taxon>Streptophyta</taxon>
        <taxon>Embryophyta</taxon>
        <taxon>Tracheophyta</taxon>
        <taxon>Spermatophyta</taxon>
        <taxon>Magnoliopsida</taxon>
        <taxon>Liliopsida</taxon>
        <taxon>Poales</taxon>
        <taxon>Cyperaceae</taxon>
        <taxon>Cyperoideae</taxon>
        <taxon>Rhynchosporeae</taxon>
        <taxon>Rhynchospora</taxon>
    </lineage>
</organism>
<evidence type="ECO:0000259" key="4">
    <source>
        <dbReference type="Pfam" id="PF23559"/>
    </source>
</evidence>